<dbReference type="Proteomes" id="UP000228680">
    <property type="component" value="Unassembled WGS sequence"/>
</dbReference>
<reference evidence="9 10" key="1">
    <citation type="submission" date="2017-10" db="EMBL/GenBank/DDBJ databases">
        <title>Draft genome of Chryseomicrobium casticus sp. nov.</title>
        <authorList>
            <person name="Chakraborty R."/>
            <person name="Saha T."/>
        </authorList>
    </citation>
    <scope>NUCLEOTIDE SEQUENCE [LARGE SCALE GENOMIC DNA]</scope>
    <source>
        <strain evidence="9 10">ET03</strain>
    </source>
</reference>
<keyword evidence="3 7" id="KW-0444">Lipid biosynthesis</keyword>
<evidence type="ECO:0000256" key="6">
    <source>
        <dbReference type="ARBA" id="ARBA00023315"/>
    </source>
</evidence>
<dbReference type="GO" id="GO:0006654">
    <property type="term" value="P:phosphatidic acid biosynthetic process"/>
    <property type="evidence" value="ECO:0007669"/>
    <property type="project" value="TreeGrafter"/>
</dbReference>
<feature type="domain" description="Phospholipid/glycerol acyltransferase" evidence="8">
    <location>
        <begin position="73"/>
        <end position="187"/>
    </location>
</feature>
<dbReference type="InterPro" id="IPR004552">
    <property type="entry name" value="AGP_acyltrans"/>
</dbReference>
<protein>
    <recommendedName>
        <fullName evidence="7">1-acyl-sn-glycerol-3-phosphate acyltransferase</fullName>
        <ecNumber evidence="7">2.3.1.51</ecNumber>
    </recommendedName>
</protein>
<comment type="pathway">
    <text evidence="1">Lipid metabolism.</text>
</comment>
<comment type="domain">
    <text evidence="7">The HXXXXD motif is essential for acyltransferase activity and may constitute the binding site for the phosphate moiety of the glycerol-3-phosphate.</text>
</comment>
<dbReference type="EMBL" id="PCGR01000001">
    <property type="protein sequence ID" value="PJK17695.1"/>
    <property type="molecule type" value="Genomic_DNA"/>
</dbReference>
<dbReference type="GO" id="GO:0003841">
    <property type="term" value="F:1-acylglycerol-3-phosphate O-acyltransferase activity"/>
    <property type="evidence" value="ECO:0007669"/>
    <property type="project" value="UniProtKB-UniRule"/>
</dbReference>
<keyword evidence="7" id="KW-1208">Phospholipid metabolism</keyword>
<evidence type="ECO:0000256" key="2">
    <source>
        <dbReference type="ARBA" id="ARBA00008655"/>
    </source>
</evidence>
<dbReference type="AlphaFoldDB" id="A0A2M9F2P8"/>
<evidence type="ECO:0000256" key="3">
    <source>
        <dbReference type="ARBA" id="ARBA00022516"/>
    </source>
</evidence>
<dbReference type="SMART" id="SM00563">
    <property type="entry name" value="PlsC"/>
    <property type="match status" value="1"/>
</dbReference>
<evidence type="ECO:0000256" key="1">
    <source>
        <dbReference type="ARBA" id="ARBA00005189"/>
    </source>
</evidence>
<dbReference type="PANTHER" id="PTHR10434">
    <property type="entry name" value="1-ACYL-SN-GLYCEROL-3-PHOSPHATE ACYLTRANSFERASE"/>
    <property type="match status" value="1"/>
</dbReference>
<accession>A0A2M9F2P8</accession>
<keyword evidence="7" id="KW-0594">Phospholipid biosynthesis</keyword>
<dbReference type="CDD" id="cd07989">
    <property type="entry name" value="LPLAT_AGPAT-like"/>
    <property type="match status" value="1"/>
</dbReference>
<name>A0A2M9F2P8_9BACL</name>
<organism evidence="9 10">
    <name type="scientific">Chryseomicrobium excrementi</name>
    <dbReference type="NCBI Taxonomy" id="2041346"/>
    <lineage>
        <taxon>Bacteria</taxon>
        <taxon>Bacillati</taxon>
        <taxon>Bacillota</taxon>
        <taxon>Bacilli</taxon>
        <taxon>Bacillales</taxon>
        <taxon>Caryophanaceae</taxon>
        <taxon>Chryseomicrobium</taxon>
    </lineage>
</organism>
<evidence type="ECO:0000259" key="8">
    <source>
        <dbReference type="SMART" id="SM00563"/>
    </source>
</evidence>
<gene>
    <name evidence="9" type="ORF">CQS04_02120</name>
</gene>
<evidence type="ECO:0000313" key="10">
    <source>
        <dbReference type="Proteomes" id="UP000228680"/>
    </source>
</evidence>
<keyword evidence="10" id="KW-1185">Reference proteome</keyword>
<keyword evidence="4 7" id="KW-0808">Transferase</keyword>
<sequence length="241" mass="27325">MIRSLVTYSYIIGYIPTQMATLRRLQKRKHDLDLASYDELVYETPRRWATNILKKAGATVEISGTEQLPRGPVLLVANHEGNFDIPVLISKIPKPFGFLSKVEVTKIPFIADWMTEMNCVFIDRSNRRSALKSIDDSIETLRNGHSLLLFPEGTRSKGQGIREFKSGFVRIAQKAGVPIVPIAIYGTSRLMEQQSNRIQPAKVYVQVLPSVSLEETESIDEFKQRVQHQIERALAKLQKGE</sequence>
<dbReference type="NCBIfam" id="TIGR00530">
    <property type="entry name" value="AGP_acyltrn"/>
    <property type="match status" value="1"/>
</dbReference>
<keyword evidence="6 7" id="KW-0012">Acyltransferase</keyword>
<proteinExistence type="inferred from homology"/>
<keyword evidence="5 7" id="KW-0443">Lipid metabolism</keyword>
<dbReference type="Pfam" id="PF01553">
    <property type="entry name" value="Acyltransferase"/>
    <property type="match status" value="1"/>
</dbReference>
<evidence type="ECO:0000256" key="7">
    <source>
        <dbReference type="RuleBase" id="RU361267"/>
    </source>
</evidence>
<evidence type="ECO:0000256" key="4">
    <source>
        <dbReference type="ARBA" id="ARBA00022679"/>
    </source>
</evidence>
<dbReference type="InterPro" id="IPR002123">
    <property type="entry name" value="Plipid/glycerol_acylTrfase"/>
</dbReference>
<dbReference type="PANTHER" id="PTHR10434:SF64">
    <property type="entry name" value="1-ACYL-SN-GLYCEROL-3-PHOSPHATE ACYLTRANSFERASE-RELATED"/>
    <property type="match status" value="1"/>
</dbReference>
<evidence type="ECO:0000256" key="5">
    <source>
        <dbReference type="ARBA" id="ARBA00023098"/>
    </source>
</evidence>
<dbReference type="SUPFAM" id="SSF69593">
    <property type="entry name" value="Glycerol-3-phosphate (1)-acyltransferase"/>
    <property type="match status" value="1"/>
</dbReference>
<comment type="caution">
    <text evidence="9">The sequence shown here is derived from an EMBL/GenBank/DDBJ whole genome shotgun (WGS) entry which is preliminary data.</text>
</comment>
<evidence type="ECO:0000313" key="9">
    <source>
        <dbReference type="EMBL" id="PJK17695.1"/>
    </source>
</evidence>
<comment type="catalytic activity">
    <reaction evidence="7">
        <text>a 1-acyl-sn-glycero-3-phosphate + an acyl-CoA = a 1,2-diacyl-sn-glycero-3-phosphate + CoA</text>
        <dbReference type="Rhea" id="RHEA:19709"/>
        <dbReference type="ChEBI" id="CHEBI:57287"/>
        <dbReference type="ChEBI" id="CHEBI:57970"/>
        <dbReference type="ChEBI" id="CHEBI:58342"/>
        <dbReference type="ChEBI" id="CHEBI:58608"/>
        <dbReference type="EC" id="2.3.1.51"/>
    </reaction>
</comment>
<dbReference type="GO" id="GO:0016020">
    <property type="term" value="C:membrane"/>
    <property type="evidence" value="ECO:0007669"/>
    <property type="project" value="InterPro"/>
</dbReference>
<dbReference type="EC" id="2.3.1.51" evidence="7"/>
<comment type="similarity">
    <text evidence="2 7">Belongs to the 1-acyl-sn-glycerol-3-phosphate acyltransferase family.</text>
</comment>
<dbReference type="OrthoDB" id="9803035at2"/>